<dbReference type="InterPro" id="IPR051219">
    <property type="entry name" value="Heterochromatin_chromo-domain"/>
</dbReference>
<dbReference type="PROSITE" id="PS50013">
    <property type="entry name" value="CHROMO_2"/>
    <property type="match status" value="1"/>
</dbReference>
<dbReference type="SUPFAM" id="SSF54160">
    <property type="entry name" value="Chromo domain-like"/>
    <property type="match status" value="2"/>
</dbReference>
<dbReference type="SMART" id="SM00298">
    <property type="entry name" value="CHROMO"/>
    <property type="match status" value="1"/>
</dbReference>
<feature type="region of interest" description="Disordered" evidence="3">
    <location>
        <begin position="1"/>
        <end position="50"/>
    </location>
</feature>
<feature type="compositionally biased region" description="Basic and acidic residues" evidence="3">
    <location>
        <begin position="89"/>
        <end position="98"/>
    </location>
</feature>
<feature type="compositionally biased region" description="Acidic residues" evidence="3">
    <location>
        <begin position="133"/>
        <end position="142"/>
    </location>
</feature>
<dbReference type="OrthoDB" id="433924at2759"/>
<evidence type="ECO:0000256" key="1">
    <source>
        <dbReference type="ARBA" id="ARBA00004123"/>
    </source>
</evidence>
<feature type="compositionally biased region" description="Basic residues" evidence="3">
    <location>
        <begin position="146"/>
        <end position="157"/>
    </location>
</feature>
<keyword evidence="2" id="KW-0539">Nucleus</keyword>
<accession>A0A067PA53</accession>
<reference evidence="6" key="1">
    <citation type="journal article" date="2014" name="Proc. Natl. Acad. Sci. U.S.A.">
        <title>Extensive sampling of basidiomycete genomes demonstrates inadequacy of the white-rot/brown-rot paradigm for wood decay fungi.</title>
        <authorList>
            <person name="Riley R."/>
            <person name="Salamov A.A."/>
            <person name="Brown D.W."/>
            <person name="Nagy L.G."/>
            <person name="Floudas D."/>
            <person name="Held B.W."/>
            <person name="Levasseur A."/>
            <person name="Lombard V."/>
            <person name="Morin E."/>
            <person name="Otillar R."/>
            <person name="Lindquist E.A."/>
            <person name="Sun H."/>
            <person name="LaButti K.M."/>
            <person name="Schmutz J."/>
            <person name="Jabbour D."/>
            <person name="Luo H."/>
            <person name="Baker S.E."/>
            <person name="Pisabarro A.G."/>
            <person name="Walton J.D."/>
            <person name="Blanchette R.A."/>
            <person name="Henrissat B."/>
            <person name="Martin F."/>
            <person name="Cullen D."/>
            <person name="Hibbett D.S."/>
            <person name="Grigoriev I.V."/>
        </authorList>
    </citation>
    <scope>NUCLEOTIDE SEQUENCE [LARGE SCALE GENOMIC DNA]</scope>
    <source>
        <strain evidence="6">MUCL 33604</strain>
    </source>
</reference>
<proteinExistence type="predicted"/>
<dbReference type="GO" id="GO:0005634">
    <property type="term" value="C:nucleus"/>
    <property type="evidence" value="ECO:0007669"/>
    <property type="project" value="UniProtKB-SubCell"/>
</dbReference>
<dbReference type="Gene3D" id="2.40.50.40">
    <property type="match status" value="2"/>
</dbReference>
<dbReference type="SMART" id="SM00300">
    <property type="entry name" value="ChSh"/>
    <property type="match status" value="1"/>
</dbReference>
<dbReference type="Pfam" id="PF00385">
    <property type="entry name" value="Chromo"/>
    <property type="match status" value="1"/>
</dbReference>
<dbReference type="FunCoup" id="A0A067PA53">
    <property type="interactions" value="12"/>
</dbReference>
<dbReference type="InterPro" id="IPR023780">
    <property type="entry name" value="Chromo_domain"/>
</dbReference>
<dbReference type="InParanoid" id="A0A067PA53"/>
<feature type="region of interest" description="Disordered" evidence="3">
    <location>
        <begin position="89"/>
        <end position="177"/>
    </location>
</feature>
<dbReference type="EMBL" id="KL197756">
    <property type="protein sequence ID" value="KDQ50710.1"/>
    <property type="molecule type" value="Genomic_DNA"/>
</dbReference>
<name>A0A067PA53_9AGAM</name>
<sequence>MVKETTRRGRKVSSEPEEEAPRDEDAEGSEEESEYEIEAVLDSKHGAFPGGKIGYLVKWKGYSDAENSWVSEDDAGNAKVLIDAYWETVRKNKKDGGKAGRRQSTAKARKSTVPEESSEPEAPKKRGRKSKEPEEDEMDVDEPPPKKKAASSSKRKSNAAAEKPATPPQAESEAEDEIEYGTMKKYASRQDWAALVRKIDTIERTEDGKLTVYFTLKNGQHMREDSDICKSKMPFVLLDFYEGNLRWRTAGDS</sequence>
<dbReference type="InterPro" id="IPR016197">
    <property type="entry name" value="Chromo-like_dom_sf"/>
</dbReference>
<evidence type="ECO:0000259" key="4">
    <source>
        <dbReference type="PROSITE" id="PS50013"/>
    </source>
</evidence>
<feature type="compositionally biased region" description="Acidic residues" evidence="3">
    <location>
        <begin position="15"/>
        <end position="39"/>
    </location>
</feature>
<dbReference type="InterPro" id="IPR008251">
    <property type="entry name" value="Chromo_shadow_dom"/>
</dbReference>
<evidence type="ECO:0000256" key="2">
    <source>
        <dbReference type="ARBA" id="ARBA00023242"/>
    </source>
</evidence>
<dbReference type="STRING" id="933084.A0A067PA53"/>
<evidence type="ECO:0000313" key="6">
    <source>
        <dbReference type="Proteomes" id="UP000027265"/>
    </source>
</evidence>
<dbReference type="Proteomes" id="UP000027265">
    <property type="component" value="Unassembled WGS sequence"/>
</dbReference>
<protein>
    <recommendedName>
        <fullName evidence="4">Chromo domain-containing protein</fullName>
    </recommendedName>
</protein>
<keyword evidence="6" id="KW-1185">Reference proteome</keyword>
<dbReference type="GO" id="GO:0006338">
    <property type="term" value="P:chromatin remodeling"/>
    <property type="evidence" value="ECO:0007669"/>
    <property type="project" value="UniProtKB-ARBA"/>
</dbReference>
<dbReference type="InterPro" id="IPR000953">
    <property type="entry name" value="Chromo/chromo_shadow_dom"/>
</dbReference>
<dbReference type="AlphaFoldDB" id="A0A067PA53"/>
<gene>
    <name evidence="5" type="ORF">JAAARDRAFT_63000</name>
</gene>
<feature type="domain" description="Chromo" evidence="4">
    <location>
        <begin position="35"/>
        <end position="97"/>
    </location>
</feature>
<dbReference type="Pfam" id="PF01393">
    <property type="entry name" value="Chromo_shadow"/>
    <property type="match status" value="1"/>
</dbReference>
<evidence type="ECO:0000313" key="5">
    <source>
        <dbReference type="EMBL" id="KDQ50710.1"/>
    </source>
</evidence>
<evidence type="ECO:0000256" key="3">
    <source>
        <dbReference type="SAM" id="MobiDB-lite"/>
    </source>
</evidence>
<dbReference type="PANTHER" id="PTHR22812">
    <property type="entry name" value="CHROMOBOX PROTEIN"/>
    <property type="match status" value="1"/>
</dbReference>
<organism evidence="5 6">
    <name type="scientific">Jaapia argillacea MUCL 33604</name>
    <dbReference type="NCBI Taxonomy" id="933084"/>
    <lineage>
        <taxon>Eukaryota</taxon>
        <taxon>Fungi</taxon>
        <taxon>Dikarya</taxon>
        <taxon>Basidiomycota</taxon>
        <taxon>Agaricomycotina</taxon>
        <taxon>Agaricomycetes</taxon>
        <taxon>Agaricomycetidae</taxon>
        <taxon>Jaapiales</taxon>
        <taxon>Jaapiaceae</taxon>
        <taxon>Jaapia</taxon>
    </lineage>
</organism>
<dbReference type="HOGENOM" id="CLU_045874_5_0_1"/>
<comment type="subcellular location">
    <subcellularLocation>
        <location evidence="1">Nucleus</location>
    </subcellularLocation>
</comment>